<dbReference type="NCBIfam" id="NF041043">
    <property type="entry name" value="BPSS1780_fam"/>
    <property type="match status" value="1"/>
</dbReference>
<feature type="transmembrane region" description="Helical" evidence="1">
    <location>
        <begin position="165"/>
        <end position="192"/>
    </location>
</feature>
<sequence>MSEMNPYQQPTSDVAVPPQAAELVIGTAQKVSMGDAMSWFGQGKAMLAGNWGVMIGALVVLMLLNVAVQFVPFIGGLAAMFLMTLLYAGLVKMFYRLDNEGSVEFADLFAGFSEKTGPLVILALLQLAVYVGIFIVAMVLLFLSIGFDVSMLNAMEAGRVPDVGIGGGAIALAGLIMFLFLMAAGCLFYFSIPLVFLGNMGPGEALGLSFKACLTNLLPLILYGIVATVLVMVATIPLFLGLLLAGPLLAGAYYASFKQVFTE</sequence>
<dbReference type="OrthoDB" id="5298483at2"/>
<keyword evidence="1" id="KW-1133">Transmembrane helix</keyword>
<dbReference type="InterPro" id="IPR047798">
    <property type="entry name" value="BPSS1780-like"/>
</dbReference>
<reference evidence="2 3" key="1">
    <citation type="submission" date="2018-09" db="EMBL/GenBank/DDBJ databases">
        <title>Alcanivorax profundi sp. nov., isolated from 1000 m-depth seawater of the Mariana Trench.</title>
        <authorList>
            <person name="Liu J."/>
        </authorList>
    </citation>
    <scope>NUCLEOTIDE SEQUENCE [LARGE SCALE GENOMIC DNA]</scope>
    <source>
        <strain evidence="2 3">MTEO17</strain>
    </source>
</reference>
<gene>
    <name evidence="2" type="ORF">D4A39_13635</name>
</gene>
<keyword evidence="1" id="KW-0472">Membrane</keyword>
<protein>
    <submittedName>
        <fullName evidence="2">Chromosome partitioning protein ParB</fullName>
    </submittedName>
</protein>
<name>A0A418XVU7_9GAMM</name>
<accession>A0A418XVU7</accession>
<dbReference type="RefSeq" id="WP_119918382.1">
    <property type="nucleotide sequence ID" value="NZ_QYYA01000004.1"/>
</dbReference>
<feature type="transmembrane region" description="Helical" evidence="1">
    <location>
        <begin position="45"/>
        <end position="64"/>
    </location>
</feature>
<feature type="transmembrane region" description="Helical" evidence="1">
    <location>
        <begin position="213"/>
        <end position="232"/>
    </location>
</feature>
<dbReference type="AlphaFoldDB" id="A0A418XVU7"/>
<dbReference type="Proteomes" id="UP000283734">
    <property type="component" value="Unassembled WGS sequence"/>
</dbReference>
<keyword evidence="3" id="KW-1185">Reference proteome</keyword>
<feature type="transmembrane region" description="Helical" evidence="1">
    <location>
        <begin position="70"/>
        <end position="90"/>
    </location>
</feature>
<proteinExistence type="predicted"/>
<feature type="transmembrane region" description="Helical" evidence="1">
    <location>
        <begin position="238"/>
        <end position="257"/>
    </location>
</feature>
<feature type="transmembrane region" description="Helical" evidence="1">
    <location>
        <begin position="119"/>
        <end position="145"/>
    </location>
</feature>
<evidence type="ECO:0000313" key="3">
    <source>
        <dbReference type="Proteomes" id="UP000283734"/>
    </source>
</evidence>
<organism evidence="2 3">
    <name type="scientific">Alcanivorax profundi</name>
    <dbReference type="NCBI Taxonomy" id="2338368"/>
    <lineage>
        <taxon>Bacteria</taxon>
        <taxon>Pseudomonadati</taxon>
        <taxon>Pseudomonadota</taxon>
        <taxon>Gammaproteobacteria</taxon>
        <taxon>Oceanospirillales</taxon>
        <taxon>Alcanivoracaceae</taxon>
        <taxon>Alcanivorax</taxon>
    </lineage>
</organism>
<keyword evidence="1" id="KW-0812">Transmembrane</keyword>
<evidence type="ECO:0000256" key="1">
    <source>
        <dbReference type="SAM" id="Phobius"/>
    </source>
</evidence>
<dbReference type="EMBL" id="QYYA01000004">
    <property type="protein sequence ID" value="RJG16856.1"/>
    <property type="molecule type" value="Genomic_DNA"/>
</dbReference>
<comment type="caution">
    <text evidence="2">The sequence shown here is derived from an EMBL/GenBank/DDBJ whole genome shotgun (WGS) entry which is preliminary data.</text>
</comment>
<evidence type="ECO:0000313" key="2">
    <source>
        <dbReference type="EMBL" id="RJG16856.1"/>
    </source>
</evidence>